<dbReference type="PANTHER" id="PTHR34582">
    <property type="entry name" value="UPF0702 TRANSMEMBRANE PROTEIN YCAP"/>
    <property type="match status" value="1"/>
</dbReference>
<evidence type="ECO:0000256" key="3">
    <source>
        <dbReference type="ARBA" id="ARBA00022475"/>
    </source>
</evidence>
<dbReference type="AlphaFoldDB" id="A0A1X7J360"/>
<keyword evidence="3" id="KW-1003">Cell membrane</keyword>
<evidence type="ECO:0000313" key="10">
    <source>
        <dbReference type="Proteomes" id="UP000193834"/>
    </source>
</evidence>
<dbReference type="InterPro" id="IPR007353">
    <property type="entry name" value="DUF421"/>
</dbReference>
<dbReference type="Gene3D" id="3.30.240.20">
    <property type="entry name" value="bsu07140 like domains"/>
    <property type="match status" value="1"/>
</dbReference>
<dbReference type="OrthoDB" id="1796697at2"/>
<dbReference type="InterPro" id="IPR023090">
    <property type="entry name" value="UPF0702_alpha/beta_dom_sf"/>
</dbReference>
<evidence type="ECO:0000256" key="6">
    <source>
        <dbReference type="ARBA" id="ARBA00023136"/>
    </source>
</evidence>
<dbReference type="RefSeq" id="WP_085493331.1">
    <property type="nucleotide sequence ID" value="NZ_FXAZ01000001.1"/>
</dbReference>
<dbReference type="EMBL" id="FXAZ01000001">
    <property type="protein sequence ID" value="SMG22053.1"/>
    <property type="molecule type" value="Genomic_DNA"/>
</dbReference>
<keyword evidence="6 7" id="KW-0472">Membrane</keyword>
<accession>A0A1X7J360</accession>
<feature type="transmembrane region" description="Helical" evidence="7">
    <location>
        <begin position="6"/>
        <end position="24"/>
    </location>
</feature>
<comment type="similarity">
    <text evidence="2">Belongs to the UPF0702 family.</text>
</comment>
<dbReference type="Pfam" id="PF04239">
    <property type="entry name" value="DUF421"/>
    <property type="match status" value="1"/>
</dbReference>
<name>A0A1X7J360_9BACL</name>
<feature type="domain" description="YetF C-terminal" evidence="8">
    <location>
        <begin position="78"/>
        <end position="177"/>
    </location>
</feature>
<evidence type="ECO:0000256" key="4">
    <source>
        <dbReference type="ARBA" id="ARBA00022692"/>
    </source>
</evidence>
<comment type="subcellular location">
    <subcellularLocation>
        <location evidence="1">Cell membrane</location>
        <topology evidence="1">Multi-pass membrane protein</topology>
    </subcellularLocation>
</comment>
<evidence type="ECO:0000313" key="9">
    <source>
        <dbReference type="EMBL" id="SMG22053.1"/>
    </source>
</evidence>
<organism evidence="9 10">
    <name type="scientific">Paenibacillus aquistagni</name>
    <dbReference type="NCBI Taxonomy" id="1852522"/>
    <lineage>
        <taxon>Bacteria</taxon>
        <taxon>Bacillati</taxon>
        <taxon>Bacillota</taxon>
        <taxon>Bacilli</taxon>
        <taxon>Bacillales</taxon>
        <taxon>Paenibacillaceae</taxon>
        <taxon>Paenibacillus</taxon>
    </lineage>
</organism>
<feature type="transmembrane region" description="Helical" evidence="7">
    <location>
        <begin position="31"/>
        <end position="50"/>
    </location>
</feature>
<keyword evidence="4 7" id="KW-0812">Transmembrane</keyword>
<gene>
    <name evidence="9" type="ORF">SAMN06295960_1153</name>
</gene>
<feature type="transmembrane region" description="Helical" evidence="7">
    <location>
        <begin position="56"/>
        <end position="77"/>
    </location>
</feature>
<keyword evidence="10" id="KW-1185">Reference proteome</keyword>
<evidence type="ECO:0000256" key="2">
    <source>
        <dbReference type="ARBA" id="ARBA00006448"/>
    </source>
</evidence>
<dbReference type="PANTHER" id="PTHR34582:SF2">
    <property type="entry name" value="UPF0702 TRANSMEMBRANE PROTEIN YDFR"/>
    <property type="match status" value="1"/>
</dbReference>
<dbReference type="GO" id="GO:0005886">
    <property type="term" value="C:plasma membrane"/>
    <property type="evidence" value="ECO:0007669"/>
    <property type="project" value="UniProtKB-SubCell"/>
</dbReference>
<protein>
    <submittedName>
        <fullName evidence="9">Uncharacterized membrane protein YcaP, DUF421 family</fullName>
    </submittedName>
</protein>
<reference evidence="9 10" key="1">
    <citation type="submission" date="2017-04" db="EMBL/GenBank/DDBJ databases">
        <authorList>
            <person name="Afonso C.L."/>
            <person name="Miller P.J."/>
            <person name="Scott M.A."/>
            <person name="Spackman E."/>
            <person name="Goraichik I."/>
            <person name="Dimitrov K.M."/>
            <person name="Suarez D.L."/>
            <person name="Swayne D.E."/>
        </authorList>
    </citation>
    <scope>NUCLEOTIDE SEQUENCE [LARGE SCALE GENOMIC DNA]</scope>
    <source>
        <strain evidence="9 10">11</strain>
    </source>
</reference>
<keyword evidence="5 7" id="KW-1133">Transmembrane helix</keyword>
<dbReference type="Proteomes" id="UP000193834">
    <property type="component" value="Unassembled WGS sequence"/>
</dbReference>
<evidence type="ECO:0000259" key="8">
    <source>
        <dbReference type="Pfam" id="PF04239"/>
    </source>
</evidence>
<proteinExistence type="inferred from homology"/>
<evidence type="ECO:0000256" key="5">
    <source>
        <dbReference type="ARBA" id="ARBA00022989"/>
    </source>
</evidence>
<dbReference type="STRING" id="1852522.SAMN06295960_1153"/>
<evidence type="ECO:0000256" key="1">
    <source>
        <dbReference type="ARBA" id="ARBA00004651"/>
    </source>
</evidence>
<sequence>MNWSLIGQTILIYIAGVALLRVSGRKSISQMTIPETVIMIAIGTLLIQPVTGRGLWTTFGVAAVLVIALLITGIIQLKSDRLESLISGKAVSVIENGTIHVQNLRKLRLSVDKLETRLRQHGIANIGDVEWAVLEVNGQLGYSLKPDMQPATKKDIHELIKLIDAKLNDHTLQGTKRTSSAPLFTEVVRKEDHSPSDPLQ</sequence>
<evidence type="ECO:0000256" key="7">
    <source>
        <dbReference type="SAM" id="Phobius"/>
    </source>
</evidence>